<dbReference type="InterPro" id="IPR013112">
    <property type="entry name" value="FAD-bd_8"/>
</dbReference>
<protein>
    <submittedName>
        <fullName evidence="5">Predicted ferric reductase</fullName>
    </submittedName>
</protein>
<dbReference type="OrthoDB" id="573132at2"/>
<feature type="transmembrane region" description="Helical" evidence="2">
    <location>
        <begin position="178"/>
        <end position="200"/>
    </location>
</feature>
<dbReference type="SUPFAM" id="SSF52343">
    <property type="entry name" value="Ferredoxin reductase-like, C-terminal NADP-linked domain"/>
    <property type="match status" value="1"/>
</dbReference>
<keyword evidence="1" id="KW-0560">Oxidoreductase</keyword>
<dbReference type="InterPro" id="IPR039261">
    <property type="entry name" value="FNR_nucleotide-bd"/>
</dbReference>
<dbReference type="Proteomes" id="UP000185655">
    <property type="component" value="Unassembled WGS sequence"/>
</dbReference>
<feature type="domain" description="FAD-binding FR-type" evidence="3">
    <location>
        <begin position="206"/>
        <end position="307"/>
    </location>
</feature>
<organism evidence="5 6">
    <name type="scientific">Pseudolactococcus chungangensis CAU 28 = DSM 22330</name>
    <dbReference type="NCBI Taxonomy" id="1122154"/>
    <lineage>
        <taxon>Bacteria</taxon>
        <taxon>Bacillati</taxon>
        <taxon>Bacillota</taxon>
        <taxon>Bacilli</taxon>
        <taxon>Lactobacillales</taxon>
        <taxon>Streptococcaceae</taxon>
        <taxon>Pseudolactococcus</taxon>
    </lineage>
</organism>
<keyword evidence="2" id="KW-1133">Transmembrane helix</keyword>
<dbReference type="PROSITE" id="PS51384">
    <property type="entry name" value="FAD_FR"/>
    <property type="match status" value="1"/>
</dbReference>
<feature type="transmembrane region" description="Helical" evidence="2">
    <location>
        <begin position="12"/>
        <end position="36"/>
    </location>
</feature>
<dbReference type="InterPro" id="IPR017927">
    <property type="entry name" value="FAD-bd_FR_type"/>
</dbReference>
<feature type="transmembrane region" description="Helical" evidence="2">
    <location>
        <begin position="151"/>
        <end position="172"/>
    </location>
</feature>
<evidence type="ECO:0000313" key="6">
    <source>
        <dbReference type="Proteomes" id="UP000185655"/>
    </source>
</evidence>
<dbReference type="Pfam" id="PF08022">
    <property type="entry name" value="FAD_binding_8"/>
    <property type="match status" value="1"/>
</dbReference>
<keyword evidence="7" id="KW-1185">Reference proteome</keyword>
<dbReference type="EMBL" id="FPKS01000006">
    <property type="protein sequence ID" value="SFZ74861.1"/>
    <property type="molecule type" value="Genomic_DNA"/>
</dbReference>
<name>A0A1K2HDZ6_9LACT</name>
<dbReference type="PANTHER" id="PTHR11972:SF55">
    <property type="entry name" value="FERRIC REDUCTASE"/>
    <property type="match status" value="1"/>
</dbReference>
<dbReference type="SUPFAM" id="SSF63380">
    <property type="entry name" value="Riboflavin synthase domain-like"/>
    <property type="match status" value="1"/>
</dbReference>
<accession>A0A1K2HDZ6</accession>
<evidence type="ECO:0000313" key="7">
    <source>
        <dbReference type="Proteomes" id="UP000218979"/>
    </source>
</evidence>
<reference evidence="5 6" key="2">
    <citation type="submission" date="2016-11" db="EMBL/GenBank/DDBJ databases">
        <authorList>
            <person name="Jaros S."/>
            <person name="Januszkiewicz K."/>
            <person name="Wedrychowicz H."/>
        </authorList>
    </citation>
    <scope>NUCLEOTIDE SEQUENCE [LARGE SCALE GENOMIC DNA]</scope>
    <source>
        <strain evidence="5 6">DSM 22330</strain>
    </source>
</reference>
<dbReference type="GO" id="GO:0005886">
    <property type="term" value="C:plasma membrane"/>
    <property type="evidence" value="ECO:0007669"/>
    <property type="project" value="TreeGrafter"/>
</dbReference>
<dbReference type="PANTHER" id="PTHR11972">
    <property type="entry name" value="NADPH OXIDASE"/>
    <property type="match status" value="1"/>
</dbReference>
<gene>
    <name evidence="4" type="ORF">RR45_GL001640</name>
    <name evidence="5" type="ORF">SAMN02746068_01393</name>
</gene>
<evidence type="ECO:0000259" key="3">
    <source>
        <dbReference type="PROSITE" id="PS51384"/>
    </source>
</evidence>
<feature type="transmembrane region" description="Helical" evidence="2">
    <location>
        <begin position="111"/>
        <end position="130"/>
    </location>
</feature>
<evidence type="ECO:0000256" key="2">
    <source>
        <dbReference type="SAM" id="Phobius"/>
    </source>
</evidence>
<dbReference type="InterPro" id="IPR017938">
    <property type="entry name" value="Riboflavin_synthase-like_b-brl"/>
</dbReference>
<dbReference type="RefSeq" id="WP_031366000.1">
    <property type="nucleotide sequence ID" value="NZ_FPKS01000006.1"/>
</dbReference>
<dbReference type="Gene3D" id="3.40.50.80">
    <property type="entry name" value="Nucleotide-binding domain of ferredoxin-NADP reductase (FNR) module"/>
    <property type="match status" value="1"/>
</dbReference>
<dbReference type="EMBL" id="JXJT01000046">
    <property type="protein sequence ID" value="PCR99086.1"/>
    <property type="molecule type" value="Genomic_DNA"/>
</dbReference>
<evidence type="ECO:0000313" key="5">
    <source>
        <dbReference type="EMBL" id="SFZ74861.1"/>
    </source>
</evidence>
<keyword evidence="2" id="KW-0812">Transmembrane</keyword>
<reference evidence="4 7" key="1">
    <citation type="submission" date="2014-12" db="EMBL/GenBank/DDBJ databases">
        <title>Draft genome sequences of 10 type strains of Lactococcus.</title>
        <authorList>
            <person name="Sun Z."/>
            <person name="Zhong Z."/>
            <person name="Liu W."/>
            <person name="Zhang W."/>
            <person name="Zhang H."/>
        </authorList>
    </citation>
    <scope>NUCLEOTIDE SEQUENCE [LARGE SCALE GENOMIC DNA]</scope>
    <source>
        <strain evidence="4 7">DSM 22330</strain>
    </source>
</reference>
<feature type="transmembrane region" description="Helical" evidence="2">
    <location>
        <begin position="42"/>
        <end position="60"/>
    </location>
</feature>
<keyword evidence="2" id="KW-0472">Membrane</keyword>
<dbReference type="AlphaFoldDB" id="A0A1K2HDZ6"/>
<dbReference type="STRING" id="1122154.SAMN02746068_01393"/>
<dbReference type="Gene3D" id="2.40.30.10">
    <property type="entry name" value="Translation factors"/>
    <property type="match status" value="1"/>
</dbReference>
<proteinExistence type="predicted"/>
<dbReference type="InterPro" id="IPR050369">
    <property type="entry name" value="RBOH/FRE"/>
</dbReference>
<evidence type="ECO:0000313" key="4">
    <source>
        <dbReference type="EMBL" id="PCR99086.1"/>
    </source>
</evidence>
<feature type="transmembrane region" description="Helical" evidence="2">
    <location>
        <begin position="72"/>
        <end position="91"/>
    </location>
</feature>
<dbReference type="Proteomes" id="UP000218979">
    <property type="component" value="Unassembled WGS sequence"/>
</dbReference>
<dbReference type="GO" id="GO:0016491">
    <property type="term" value="F:oxidoreductase activity"/>
    <property type="evidence" value="ECO:0007669"/>
    <property type="project" value="UniProtKB-KW"/>
</dbReference>
<sequence length="427" mass="48067">MFSGYKYKIGMAWLISVFVLPLPFIYTFGQGLPALYASQAPAFMFGVIAYVWMLLAIYIGTKPKWIDRLIGLPMAYMIHGILSLVAIILAFLHKEGSPSAGLIKLTGDYAFYLFVALAIYSLVFMAGWLTSRISILEVIKKNLEKLFKHELSVWLHRLNVIATILVFIHVQLIDYVRANLSFMILFYAASMFVTASYAWAKLKDDSKGYKGKLISNQEIAPNIRELTIRLPKKRSLRLAPGDYVFISFPNIKGMGEPHPFSIANAVGSDKLVKLVIRGDGDFTRGLRNVSAPTDIAVDGGFGMYQSVIKDNKAKQLLIIGGGIGIVPLLSVVDGNENIETRFFYTVTKGTPFIYQDRIAQWQNRQNFQAYCQEGRFQNEQILSILPKDMSNFVVLLGGPANMGRHWKKILEKAGVPVSHIYYEEFSW</sequence>
<evidence type="ECO:0000256" key="1">
    <source>
        <dbReference type="ARBA" id="ARBA00023002"/>
    </source>
</evidence>